<dbReference type="Pfam" id="PF00675">
    <property type="entry name" value="Peptidase_M16"/>
    <property type="match status" value="2"/>
</dbReference>
<name>W0RL06_9BACT</name>
<dbReference type="KEGG" id="gba:J421_4207"/>
<evidence type="ECO:0000259" key="4">
    <source>
        <dbReference type="Pfam" id="PF00675"/>
    </source>
</evidence>
<sequence length="878" mass="94633">MATPILADALIDPATVHREVLPNGLTVLVRPDRSAPVVAINTYVKAGYFDETDDVVGIAHVLEHMFFKGTDRRGVGEIAKETKSSGGYLNAHTIYDHTSYYAVLPASGFAAGLDVQADAYAHSVVDAAELAKELEVIIQEAKRKLDNPGAVTIETLYALLHDRHRIRRWRIGVEHQLRGFRRDDVVRFYRNFYRPRNTVLAIVGDVDVDDAVARARRLYGALDDAPIARAPGEHETAPPGVRYRELTGDVGQSHLAFGWRTPGTLDDDTPRLDLAAGVLGTGRGSRLYRAVRERGLASSVGAYDSTPTEIGVFTVHLELPPERAADAARAAWSQVAALRDDGVSAAEVERVQRVAESRWLRRLETMEGQASHLCEWEALGDWTLGDRYLERLLGATPEEVTDAARRHLDPDAFAAIYYRPTDAPALAADAEALRSLLDAAEPAPLAAPRRAPYAPAAMDRAPRHERVECGVHVYRTDAGVPILVRPKPGAAVAHLGAYALGGAVDERDAEAGLTSLVARTAVKGTTTRSAAQIAEDAELLGGSVGASAGGESFGWGISVPRKHLAAAAALLADVVQHPTFPDTAFDTERGVALSELAMLRDDMYRYPLRLALGAAYPGHPYGRAVVGTEESLRALDAERARAWHRSQVVEGATVLAVVGDVDPDEAAAALAREFGALVAREAERVAAPTWPAEARQAVEHRDKAQSALAMVFPGPARRDPDRFTAQLLAGIASGLGGRFFDELRDRRSLAYTVHVFASPRALGGSVSAYIATSPEREAEAREGLLEELAKIRDGGVTAEELQRAQTYAIGTHQIHQQSGGAVLGEIIDAWLFGDGLAELDEFAERVRAVTPEAVRSLVARYCDPDVRVEGVVRGTGKS</sequence>
<comment type="cofactor">
    <cofactor evidence="1">
        <name>Zn(2+)</name>
        <dbReference type="ChEBI" id="CHEBI:29105"/>
    </cofactor>
</comment>
<gene>
    <name evidence="6" type="ORF">J421_4207</name>
</gene>
<dbReference type="Pfam" id="PF05193">
    <property type="entry name" value="Peptidase_M16_C"/>
    <property type="match status" value="2"/>
</dbReference>
<dbReference type="InParanoid" id="W0RL06"/>
<comment type="similarity">
    <text evidence="2 3">Belongs to the peptidase M16 family.</text>
</comment>
<dbReference type="InterPro" id="IPR011249">
    <property type="entry name" value="Metalloenz_LuxS/M16"/>
</dbReference>
<dbReference type="PANTHER" id="PTHR11851:SF49">
    <property type="entry name" value="MITOCHONDRIAL-PROCESSING PEPTIDASE SUBUNIT ALPHA"/>
    <property type="match status" value="1"/>
</dbReference>
<dbReference type="EMBL" id="CP007128">
    <property type="protein sequence ID" value="AHG91744.1"/>
    <property type="molecule type" value="Genomic_DNA"/>
</dbReference>
<dbReference type="PROSITE" id="PS00143">
    <property type="entry name" value="INSULINASE"/>
    <property type="match status" value="1"/>
</dbReference>
<dbReference type="InterPro" id="IPR011765">
    <property type="entry name" value="Pept_M16_N"/>
</dbReference>
<dbReference type="STRING" id="861299.J421_4207"/>
<evidence type="ECO:0000259" key="5">
    <source>
        <dbReference type="Pfam" id="PF05193"/>
    </source>
</evidence>
<organism evidence="6 7">
    <name type="scientific">Gemmatirosa kalamazoonensis</name>
    <dbReference type="NCBI Taxonomy" id="861299"/>
    <lineage>
        <taxon>Bacteria</taxon>
        <taxon>Pseudomonadati</taxon>
        <taxon>Gemmatimonadota</taxon>
        <taxon>Gemmatimonadia</taxon>
        <taxon>Gemmatimonadales</taxon>
        <taxon>Gemmatimonadaceae</taxon>
        <taxon>Gemmatirosa</taxon>
    </lineage>
</organism>
<dbReference type="Gene3D" id="3.30.830.10">
    <property type="entry name" value="Metalloenzyme, LuxS/M16 peptidase-like"/>
    <property type="match status" value="4"/>
</dbReference>
<proteinExistence type="inferred from homology"/>
<evidence type="ECO:0000313" key="7">
    <source>
        <dbReference type="Proteomes" id="UP000019151"/>
    </source>
</evidence>
<evidence type="ECO:0000313" key="6">
    <source>
        <dbReference type="EMBL" id="AHG91744.1"/>
    </source>
</evidence>
<feature type="domain" description="Peptidase M16 N-terminal" evidence="4">
    <location>
        <begin position="27"/>
        <end position="158"/>
    </location>
</feature>
<dbReference type="eggNOG" id="COG0612">
    <property type="taxonomic scope" value="Bacteria"/>
</dbReference>
<dbReference type="GO" id="GO:0006508">
    <property type="term" value="P:proteolysis"/>
    <property type="evidence" value="ECO:0007669"/>
    <property type="project" value="InterPro"/>
</dbReference>
<dbReference type="GO" id="GO:0046872">
    <property type="term" value="F:metal ion binding"/>
    <property type="evidence" value="ECO:0007669"/>
    <property type="project" value="InterPro"/>
</dbReference>
<dbReference type="GO" id="GO:0004222">
    <property type="term" value="F:metalloendopeptidase activity"/>
    <property type="evidence" value="ECO:0007669"/>
    <property type="project" value="InterPro"/>
</dbReference>
<dbReference type="InterPro" id="IPR001431">
    <property type="entry name" value="Pept_M16_Zn_BS"/>
</dbReference>
<evidence type="ECO:0000256" key="3">
    <source>
        <dbReference type="RuleBase" id="RU004447"/>
    </source>
</evidence>
<protein>
    <submittedName>
        <fullName evidence="6">Peptidase M16 domain protein</fullName>
    </submittedName>
</protein>
<accession>W0RL06</accession>
<dbReference type="HOGENOM" id="CLU_007487_1_0_0"/>
<evidence type="ECO:0000256" key="1">
    <source>
        <dbReference type="ARBA" id="ARBA00001947"/>
    </source>
</evidence>
<dbReference type="OrthoDB" id="9811314at2"/>
<feature type="domain" description="Peptidase M16 C-terminal" evidence="5">
    <location>
        <begin position="181"/>
        <end position="353"/>
    </location>
</feature>
<dbReference type="SUPFAM" id="SSF63411">
    <property type="entry name" value="LuxS/MPP-like metallohydrolase"/>
    <property type="match status" value="4"/>
</dbReference>
<dbReference type="InterPro" id="IPR050361">
    <property type="entry name" value="MPP/UQCRC_Complex"/>
</dbReference>
<dbReference type="AlphaFoldDB" id="W0RL06"/>
<feature type="domain" description="Peptidase M16 N-terminal" evidence="4">
    <location>
        <begin position="487"/>
        <end position="628"/>
    </location>
</feature>
<feature type="domain" description="Peptidase M16 C-terminal" evidence="5">
    <location>
        <begin position="635"/>
        <end position="806"/>
    </location>
</feature>
<dbReference type="RefSeq" id="WP_025413182.1">
    <property type="nucleotide sequence ID" value="NZ_CP007128.1"/>
</dbReference>
<reference evidence="6 7" key="1">
    <citation type="journal article" date="2014" name="Genome Announc.">
        <title>Genome Sequence and Methylome of Soil Bacterium Gemmatirosa kalamazoonensis KBS708T, a Member of the Rarely Cultivated Gemmatimonadetes Phylum.</title>
        <authorList>
            <person name="Debruyn J.M."/>
            <person name="Radosevich M."/>
            <person name="Wommack K.E."/>
            <person name="Polson S.W."/>
            <person name="Hauser L.J."/>
            <person name="Fawaz M.N."/>
            <person name="Korlach J."/>
            <person name="Tsai Y.C."/>
        </authorList>
    </citation>
    <scope>NUCLEOTIDE SEQUENCE [LARGE SCALE GENOMIC DNA]</scope>
    <source>
        <strain evidence="6 7">KBS708</strain>
    </source>
</reference>
<dbReference type="Proteomes" id="UP000019151">
    <property type="component" value="Chromosome"/>
</dbReference>
<evidence type="ECO:0000256" key="2">
    <source>
        <dbReference type="ARBA" id="ARBA00007261"/>
    </source>
</evidence>
<dbReference type="PANTHER" id="PTHR11851">
    <property type="entry name" value="METALLOPROTEASE"/>
    <property type="match status" value="1"/>
</dbReference>
<dbReference type="InterPro" id="IPR007863">
    <property type="entry name" value="Peptidase_M16_C"/>
</dbReference>
<keyword evidence="7" id="KW-1185">Reference proteome</keyword>